<dbReference type="PANTHER" id="PTHR31408:SF2">
    <property type="entry name" value="PROTEIN SPO16 HOMOLOG"/>
    <property type="match status" value="1"/>
</dbReference>
<dbReference type="GO" id="GO:0007130">
    <property type="term" value="P:synaptonemal complex assembly"/>
    <property type="evidence" value="ECO:0007669"/>
    <property type="project" value="InterPro"/>
</dbReference>
<organism evidence="1 2">
    <name type="scientific">Capsaspora owczarzaki (strain ATCC 30864)</name>
    <dbReference type="NCBI Taxonomy" id="595528"/>
    <lineage>
        <taxon>Eukaryota</taxon>
        <taxon>Filasterea</taxon>
        <taxon>Capsaspora</taxon>
    </lineage>
</organism>
<dbReference type="EMBL" id="KE346363">
    <property type="protein sequence ID" value="KJE92378.1"/>
    <property type="molecule type" value="Genomic_DNA"/>
</dbReference>
<dbReference type="Pfam" id="PF15162">
    <property type="entry name" value="SCRE"/>
    <property type="match status" value="1"/>
</dbReference>
<keyword evidence="2" id="KW-1185">Reference proteome</keyword>
<dbReference type="InParanoid" id="A0A0D2WP59"/>
<reference evidence="2" key="1">
    <citation type="submission" date="2011-02" db="EMBL/GenBank/DDBJ databases">
        <title>The Genome Sequence of Capsaspora owczarzaki ATCC 30864.</title>
        <authorList>
            <person name="Russ C."/>
            <person name="Cuomo C."/>
            <person name="Burger G."/>
            <person name="Gray M.W."/>
            <person name="Holland P.W.H."/>
            <person name="King N."/>
            <person name="Lang F.B.F."/>
            <person name="Roger A.J."/>
            <person name="Ruiz-Trillo I."/>
            <person name="Young S.K."/>
            <person name="Zeng Q."/>
            <person name="Gargeya S."/>
            <person name="Alvarado L."/>
            <person name="Berlin A."/>
            <person name="Chapman S.B."/>
            <person name="Chen Z."/>
            <person name="Freedman E."/>
            <person name="Gellesch M."/>
            <person name="Goldberg J."/>
            <person name="Griggs A."/>
            <person name="Gujja S."/>
            <person name="Heilman E."/>
            <person name="Heiman D."/>
            <person name="Howarth C."/>
            <person name="Mehta T."/>
            <person name="Neiman D."/>
            <person name="Pearson M."/>
            <person name="Roberts A."/>
            <person name="Saif S."/>
            <person name="Shea T."/>
            <person name="Shenoy N."/>
            <person name="Sisk P."/>
            <person name="Stolte C."/>
            <person name="Sykes S."/>
            <person name="White J."/>
            <person name="Yandava C."/>
            <person name="Haas B."/>
            <person name="Nusbaum C."/>
            <person name="Birren B."/>
        </authorList>
    </citation>
    <scope>NUCLEOTIDE SEQUENCE</scope>
    <source>
        <strain evidence="2">ATCC 30864</strain>
    </source>
</reference>
<dbReference type="GO" id="GO:0005694">
    <property type="term" value="C:chromosome"/>
    <property type="evidence" value="ECO:0007669"/>
    <property type="project" value="TreeGrafter"/>
</dbReference>
<sequence>MLSWNSLRSAEFVFIMQHSQQHPLHQQNFQALASAFMEQLQQQHHPLAHPLAVGYAPPAHSIIPSAPLHPPVPVLVHSAIANSDIMRELSVLLPSYVIRTSTALAPNVVVFPLSGAAFLLMSNPSMPLNAASVVEFADKFKSPYILVSVAHHDKSCLGRIEDVQAILGMRGASVVPVRTPAAIAKFMHTTATMLKQPACGVVAQRFQEYRALQFAQVAQIAWDVLKTIGLSHHDIGFVCS</sequence>
<proteinExistence type="predicted"/>
<dbReference type="Proteomes" id="UP000008743">
    <property type="component" value="Unassembled WGS sequence"/>
</dbReference>
<protein>
    <submittedName>
        <fullName evidence="1">Uncharacterized protein</fullName>
    </submittedName>
</protein>
<dbReference type="GO" id="GO:0007131">
    <property type="term" value="P:reciprocal meiotic recombination"/>
    <property type="evidence" value="ECO:0007669"/>
    <property type="project" value="TreeGrafter"/>
</dbReference>
<dbReference type="InterPro" id="IPR027857">
    <property type="entry name" value="SCRE"/>
</dbReference>
<gene>
    <name evidence="1" type="ORF">CAOG_003358</name>
</gene>
<dbReference type="AlphaFoldDB" id="A0A0D2WP59"/>
<evidence type="ECO:0000313" key="1">
    <source>
        <dbReference type="EMBL" id="KJE92378.1"/>
    </source>
</evidence>
<evidence type="ECO:0000313" key="2">
    <source>
        <dbReference type="Proteomes" id="UP000008743"/>
    </source>
</evidence>
<accession>A0A0D2WP59</accession>
<name>A0A0D2WP59_CAPO3</name>
<dbReference type="PANTHER" id="PTHR31408">
    <property type="entry name" value="HYPOTHETICAL PROTEIN LOC689986"/>
    <property type="match status" value="1"/>
</dbReference>
<dbReference type="OrthoDB" id="6149480at2759"/>